<feature type="signal peptide" evidence="1">
    <location>
        <begin position="1"/>
        <end position="26"/>
    </location>
</feature>
<dbReference type="RefSeq" id="XP_030078653.1">
    <property type="nucleotide sequence ID" value="XM_030222793.1"/>
</dbReference>
<dbReference type="Proteomes" id="UP000504633">
    <property type="component" value="Unplaced"/>
</dbReference>
<dbReference type="Pfam" id="PF16061">
    <property type="entry name" value="DUF4803"/>
    <property type="match status" value="1"/>
</dbReference>
<keyword evidence="2" id="KW-1185">Reference proteome</keyword>
<accession>A0A6J2SLQ7</accession>
<dbReference type="GeneID" id="111596398"/>
<dbReference type="PANTHER" id="PTHR47890:SF1">
    <property type="entry name" value="LD24308P"/>
    <property type="match status" value="1"/>
</dbReference>
<dbReference type="PANTHER" id="PTHR47890">
    <property type="entry name" value="LD24308P"/>
    <property type="match status" value="1"/>
</dbReference>
<feature type="chain" id="PRO_5026838047" evidence="1">
    <location>
        <begin position="27"/>
        <end position="633"/>
    </location>
</feature>
<dbReference type="OrthoDB" id="6366357at2759"/>
<evidence type="ECO:0000313" key="2">
    <source>
        <dbReference type="Proteomes" id="UP000504633"/>
    </source>
</evidence>
<dbReference type="AlphaFoldDB" id="A0A6J2SLQ7"/>
<gene>
    <name evidence="3" type="primary">LOC111596398</name>
</gene>
<organism evidence="2 3">
    <name type="scientific">Drosophila hydei</name>
    <name type="common">Fruit fly</name>
    <dbReference type="NCBI Taxonomy" id="7224"/>
    <lineage>
        <taxon>Eukaryota</taxon>
        <taxon>Metazoa</taxon>
        <taxon>Ecdysozoa</taxon>
        <taxon>Arthropoda</taxon>
        <taxon>Hexapoda</taxon>
        <taxon>Insecta</taxon>
        <taxon>Pterygota</taxon>
        <taxon>Neoptera</taxon>
        <taxon>Endopterygota</taxon>
        <taxon>Diptera</taxon>
        <taxon>Brachycera</taxon>
        <taxon>Muscomorpha</taxon>
        <taxon>Ephydroidea</taxon>
        <taxon>Drosophilidae</taxon>
        <taxon>Drosophila</taxon>
    </lineage>
</organism>
<reference evidence="3" key="1">
    <citation type="submission" date="2025-08" db="UniProtKB">
        <authorList>
            <consortium name="RefSeq"/>
        </authorList>
    </citation>
    <scope>IDENTIFICATION</scope>
    <source>
        <strain evidence="3">15085-1641.00</strain>
        <tissue evidence="3">Whole body</tissue>
    </source>
</reference>
<evidence type="ECO:0000256" key="1">
    <source>
        <dbReference type="SAM" id="SignalP"/>
    </source>
</evidence>
<dbReference type="InterPro" id="IPR032062">
    <property type="entry name" value="DUF4803"/>
</dbReference>
<keyword evidence="1" id="KW-0732">Signal</keyword>
<sequence length="633" mass="73209">MRIHQFGRLMLLILIFEMMLLQLVGGTDVDEDTVDIFELIQRVSTGLGKAWNDNNYLPLEGVIDQIHHMEEHQTKYFPIFIDTLRHKFDAQSLLSNWITNVGDIADIIVQRYQLMIYYNKYKDNVQQDMVQIFANWTVQPRPSSIVHSVEKLHNSAYGKDDLTQSLFSKLVVEYETDLKQVCALKRSAHQFAYDLYSMTTLTEIKGYITLVFSWMVLRDRGLGNFTDQMSQMNAEHQQRMLDSRQILRKVLRYTGRTYWRCDPQAGNHVLGKTYAEITRLMQGYLENEINLSAESSCYETCEDYQDARVEGCHKDTICKDEMKCTGRVHSCRLIGSEMNVCHGNETTLRRYEFISYDNGDRRECRGGFKQAKSFSYHGFWRCDYCFCLCDEPAALSDRFFSLRQTISDFQQNKVVTGARFIKHQRVFYLQLQQGELLPSGLINQSTLDWIPLQTFDVTHVDIRSGFDYHELSRKSRSLDLDEITTDNDSLIVTGARFRVIDNHLNLEVRFSQLNFTTGRLLQPDVNSFWLGNNANKPREKLRLKNPDKSSRTPYGSAPLSTDNQFMEFISSSIDMDAAQSTVPFIDIQDVVTNPALPISGLGIYHKGFKGFGGFFAPKIVTFNFLKQLLEPQI</sequence>
<proteinExistence type="predicted"/>
<protein>
    <submittedName>
        <fullName evidence="3">Uncharacterized protein LOC111596398</fullName>
    </submittedName>
</protein>
<evidence type="ECO:0000313" key="3">
    <source>
        <dbReference type="RefSeq" id="XP_030078653.1"/>
    </source>
</evidence>
<dbReference type="KEGG" id="dhe:111596398"/>
<name>A0A6J2SLQ7_DROHY</name>